<dbReference type="RefSeq" id="WP_256552153.1">
    <property type="nucleotide sequence ID" value="NZ_CP101751.1"/>
</dbReference>
<protein>
    <submittedName>
        <fullName evidence="1">Uncharacterized protein</fullName>
    </submittedName>
</protein>
<evidence type="ECO:0000313" key="1">
    <source>
        <dbReference type="EMBL" id="UUC46489.1"/>
    </source>
</evidence>
<proteinExistence type="predicted"/>
<gene>
    <name evidence="1" type="ORF">NOX80_04635</name>
</gene>
<dbReference type="EMBL" id="CP101751">
    <property type="protein sequence ID" value="UUC46489.1"/>
    <property type="molecule type" value="Genomic_DNA"/>
</dbReference>
<organism evidence="1 2">
    <name type="scientific">Flavobacterium cerinum</name>
    <dbReference type="NCBI Taxonomy" id="2502784"/>
    <lineage>
        <taxon>Bacteria</taxon>
        <taxon>Pseudomonadati</taxon>
        <taxon>Bacteroidota</taxon>
        <taxon>Flavobacteriia</taxon>
        <taxon>Flavobacteriales</taxon>
        <taxon>Flavobacteriaceae</taxon>
        <taxon>Flavobacterium</taxon>
    </lineage>
</organism>
<evidence type="ECO:0000313" key="2">
    <source>
        <dbReference type="Proteomes" id="UP001059844"/>
    </source>
</evidence>
<name>A0ABY5IYS5_9FLAO</name>
<sequence>MQTVPKPLSYTMNYLLYSDHDSKKIVENYKGIFHKSASNETYMKIKDTEMINSKKTNLKISHGEKAIVVSDPLNNGATELDVQQIFSLCKVISFKDYKTYWEIQLEPKAYSNLSYSKIILNISKQYFLQKQVFYYNTAVNFSNDYRKSDVHYPKLEVIYEGYNRKPLEASLFTTGKYYSVTAKNTIVLSKAFKKYEVIDQRLTSNTIK</sequence>
<reference evidence="1" key="1">
    <citation type="submission" date="2022-07" db="EMBL/GenBank/DDBJ databases">
        <title>Isolation, identification, and degradation of a PFOSA degrading strain from sewage treatment plant.</title>
        <authorList>
            <person name="Zhang L."/>
            <person name="Huo Y."/>
        </authorList>
    </citation>
    <scope>NUCLEOTIDE SEQUENCE</scope>
    <source>
        <strain evidence="1">C1</strain>
    </source>
</reference>
<dbReference type="Proteomes" id="UP001059844">
    <property type="component" value="Chromosome"/>
</dbReference>
<keyword evidence="2" id="KW-1185">Reference proteome</keyword>
<accession>A0ABY5IYS5</accession>